<dbReference type="GO" id="GO:0007389">
    <property type="term" value="P:pattern specification process"/>
    <property type="evidence" value="ECO:0007669"/>
    <property type="project" value="TreeGrafter"/>
</dbReference>
<organism evidence="2">
    <name type="scientific">Cyprideis torosa</name>
    <dbReference type="NCBI Taxonomy" id="163714"/>
    <lineage>
        <taxon>Eukaryota</taxon>
        <taxon>Metazoa</taxon>
        <taxon>Ecdysozoa</taxon>
        <taxon>Arthropoda</taxon>
        <taxon>Crustacea</taxon>
        <taxon>Oligostraca</taxon>
        <taxon>Ostracoda</taxon>
        <taxon>Podocopa</taxon>
        <taxon>Podocopida</taxon>
        <taxon>Cytherocopina</taxon>
        <taxon>Cytheroidea</taxon>
        <taxon>Cytherideidae</taxon>
        <taxon>Cyprideis</taxon>
    </lineage>
</organism>
<dbReference type="GO" id="GO:0016055">
    <property type="term" value="P:Wnt signaling pathway"/>
    <property type="evidence" value="ECO:0007669"/>
    <property type="project" value="InterPro"/>
</dbReference>
<protein>
    <submittedName>
        <fullName evidence="2">Uncharacterized protein</fullName>
    </submittedName>
</protein>
<dbReference type="InterPro" id="IPR009223">
    <property type="entry name" value="APC_rpt"/>
</dbReference>
<dbReference type="PANTHER" id="PTHR12607:SF12">
    <property type="entry name" value="APC-LIKE, ISOFORM A-RELATED"/>
    <property type="match status" value="1"/>
</dbReference>
<gene>
    <name evidence="2" type="ORF">CTOB1V02_LOCUS14716</name>
</gene>
<dbReference type="GO" id="GO:0030877">
    <property type="term" value="C:beta-catenin destruction complex"/>
    <property type="evidence" value="ECO:0007669"/>
    <property type="project" value="TreeGrafter"/>
</dbReference>
<evidence type="ECO:0000256" key="1">
    <source>
        <dbReference type="SAM" id="MobiDB-lite"/>
    </source>
</evidence>
<sequence length="182" mass="19503">PAPCAPSQQTEEPESVFVEAPLSYAVEGTPFPQSRCSSLSSLTFNATDDSNRTQALAADPPVVTKEEEGQLLAKTNESPAAPEEKEEDGKQDDDSDEEALLSACIRSARPTAPIKTPTTSSASVVPLPSLPPMTFNDSRTSTSDTLQTYQVEDTPVHFLSNENLSVLTVPDEHDGAQTKQVR</sequence>
<dbReference type="GO" id="GO:0090090">
    <property type="term" value="P:negative regulation of canonical Wnt signaling pathway"/>
    <property type="evidence" value="ECO:0007669"/>
    <property type="project" value="TreeGrafter"/>
</dbReference>
<proteinExistence type="predicted"/>
<feature type="compositionally biased region" description="Low complexity" evidence="1">
    <location>
        <begin position="116"/>
        <end position="127"/>
    </location>
</feature>
<dbReference type="GO" id="GO:0007399">
    <property type="term" value="P:nervous system development"/>
    <property type="evidence" value="ECO:0007669"/>
    <property type="project" value="TreeGrafter"/>
</dbReference>
<dbReference type="GO" id="GO:0008017">
    <property type="term" value="F:microtubule binding"/>
    <property type="evidence" value="ECO:0007669"/>
    <property type="project" value="TreeGrafter"/>
</dbReference>
<dbReference type="Pfam" id="PF05923">
    <property type="entry name" value="APC_r"/>
    <property type="match status" value="1"/>
</dbReference>
<dbReference type="GO" id="GO:0005881">
    <property type="term" value="C:cytoplasmic microtubule"/>
    <property type="evidence" value="ECO:0007669"/>
    <property type="project" value="TreeGrafter"/>
</dbReference>
<dbReference type="GO" id="GO:0001708">
    <property type="term" value="P:cell fate specification"/>
    <property type="evidence" value="ECO:0007669"/>
    <property type="project" value="TreeGrafter"/>
</dbReference>
<dbReference type="AlphaFoldDB" id="A0A7R8WXS9"/>
<dbReference type="GO" id="GO:0016477">
    <property type="term" value="P:cell migration"/>
    <property type="evidence" value="ECO:0007669"/>
    <property type="project" value="TreeGrafter"/>
</dbReference>
<feature type="compositionally biased region" description="Acidic residues" evidence="1">
    <location>
        <begin position="84"/>
        <end position="99"/>
    </location>
</feature>
<reference evidence="2" key="1">
    <citation type="submission" date="2020-11" db="EMBL/GenBank/DDBJ databases">
        <authorList>
            <person name="Tran Van P."/>
        </authorList>
    </citation>
    <scope>NUCLEOTIDE SEQUENCE</scope>
</reference>
<evidence type="ECO:0000313" key="2">
    <source>
        <dbReference type="EMBL" id="CAD7236901.1"/>
    </source>
</evidence>
<dbReference type="PANTHER" id="PTHR12607">
    <property type="entry name" value="ADENOMATOUS POLYPOSIS COLI PROTEIN FAMILY"/>
    <property type="match status" value="1"/>
</dbReference>
<feature type="non-terminal residue" evidence="2">
    <location>
        <position position="182"/>
    </location>
</feature>
<dbReference type="GO" id="GO:0008013">
    <property type="term" value="F:beta-catenin binding"/>
    <property type="evidence" value="ECO:0007669"/>
    <property type="project" value="InterPro"/>
</dbReference>
<dbReference type="GO" id="GO:0016342">
    <property type="term" value="C:catenin complex"/>
    <property type="evidence" value="ECO:0007669"/>
    <property type="project" value="TreeGrafter"/>
</dbReference>
<feature type="compositionally biased region" description="Polar residues" evidence="1">
    <location>
        <begin position="43"/>
        <end position="54"/>
    </location>
</feature>
<dbReference type="InterPro" id="IPR026818">
    <property type="entry name" value="Apc_fam"/>
</dbReference>
<feature type="non-terminal residue" evidence="2">
    <location>
        <position position="1"/>
    </location>
</feature>
<accession>A0A7R8WXS9</accession>
<feature type="region of interest" description="Disordered" evidence="1">
    <location>
        <begin position="43"/>
        <end position="143"/>
    </location>
</feature>
<dbReference type="EMBL" id="OB682883">
    <property type="protein sequence ID" value="CAD7236901.1"/>
    <property type="molecule type" value="Genomic_DNA"/>
</dbReference>
<dbReference type="GO" id="GO:0045295">
    <property type="term" value="F:gamma-catenin binding"/>
    <property type="evidence" value="ECO:0007669"/>
    <property type="project" value="TreeGrafter"/>
</dbReference>
<name>A0A7R8WXS9_9CRUS</name>
<dbReference type="GO" id="GO:0007026">
    <property type="term" value="P:negative regulation of microtubule depolymerization"/>
    <property type="evidence" value="ECO:0007669"/>
    <property type="project" value="TreeGrafter"/>
</dbReference>